<dbReference type="KEGG" id="ssai:N0B31_02830"/>
<proteinExistence type="predicted"/>
<name>A0A9E7R4A5_9EURY</name>
<dbReference type="Proteomes" id="UP001057580">
    <property type="component" value="Chromosome"/>
</dbReference>
<protein>
    <submittedName>
        <fullName evidence="1">Uncharacterized protein</fullName>
    </submittedName>
</protein>
<sequence length="69" mass="7658">MNLGVRSLHERLDDLWWSLMRSRHGWDADFERRWRAATAIADGPATTVHVAAALAGGRHNHALAEGVSL</sequence>
<dbReference type="GeneID" id="74941322"/>
<keyword evidence="2" id="KW-1185">Reference proteome</keyword>
<reference evidence="1" key="1">
    <citation type="submission" date="2022-09" db="EMBL/GenBank/DDBJ databases">
        <title>Diverse halophilic archaea isolated from saline environments.</title>
        <authorList>
            <person name="Cui H.-L."/>
        </authorList>
    </citation>
    <scope>NUCLEOTIDE SEQUENCE</scope>
    <source>
        <strain evidence="1">ZS-35-S2</strain>
    </source>
</reference>
<dbReference type="RefSeq" id="WP_260594278.1">
    <property type="nucleotide sequence ID" value="NZ_CP104003.1"/>
</dbReference>
<dbReference type="EMBL" id="CP104003">
    <property type="protein sequence ID" value="UWM55226.1"/>
    <property type="molecule type" value="Genomic_DNA"/>
</dbReference>
<evidence type="ECO:0000313" key="2">
    <source>
        <dbReference type="Proteomes" id="UP001057580"/>
    </source>
</evidence>
<organism evidence="1 2">
    <name type="scientific">Salinirubellus salinus</name>
    <dbReference type="NCBI Taxonomy" id="1364945"/>
    <lineage>
        <taxon>Archaea</taxon>
        <taxon>Methanobacteriati</taxon>
        <taxon>Methanobacteriota</taxon>
        <taxon>Stenosarchaea group</taxon>
        <taxon>Halobacteria</taxon>
        <taxon>Halobacteriales</taxon>
        <taxon>Natronomonadaceae</taxon>
        <taxon>Salinirubellus</taxon>
    </lineage>
</organism>
<evidence type="ECO:0000313" key="1">
    <source>
        <dbReference type="EMBL" id="UWM55226.1"/>
    </source>
</evidence>
<gene>
    <name evidence="1" type="ORF">N0B31_02830</name>
</gene>
<accession>A0A9E7R4A5</accession>
<dbReference type="AlphaFoldDB" id="A0A9E7R4A5"/>